<evidence type="ECO:0000256" key="1">
    <source>
        <dbReference type="SAM" id="MobiDB-lite"/>
    </source>
</evidence>
<feature type="region of interest" description="Disordered" evidence="1">
    <location>
        <begin position="14"/>
        <end position="39"/>
    </location>
</feature>
<feature type="non-terminal residue" evidence="2">
    <location>
        <position position="1"/>
    </location>
</feature>
<gene>
    <name evidence="2" type="ORF">EK21DRAFT_65416</name>
</gene>
<dbReference type="Proteomes" id="UP000799777">
    <property type="component" value="Unassembled WGS sequence"/>
</dbReference>
<organism evidence="2 3">
    <name type="scientific">Setomelanomma holmii</name>
    <dbReference type="NCBI Taxonomy" id="210430"/>
    <lineage>
        <taxon>Eukaryota</taxon>
        <taxon>Fungi</taxon>
        <taxon>Dikarya</taxon>
        <taxon>Ascomycota</taxon>
        <taxon>Pezizomycotina</taxon>
        <taxon>Dothideomycetes</taxon>
        <taxon>Pleosporomycetidae</taxon>
        <taxon>Pleosporales</taxon>
        <taxon>Pleosporineae</taxon>
        <taxon>Phaeosphaeriaceae</taxon>
        <taxon>Setomelanomma</taxon>
    </lineage>
</organism>
<evidence type="ECO:0000313" key="2">
    <source>
        <dbReference type="EMBL" id="KAF2030471.1"/>
    </source>
</evidence>
<comment type="caution">
    <text evidence="2">The sequence shown here is derived from an EMBL/GenBank/DDBJ whole genome shotgun (WGS) entry which is preliminary data.</text>
</comment>
<sequence length="93" mass="10744">ANSAICRLIEYNKGTFPPASSPSQASEPSEAADSIATIAANEDLSEDNNIYNGLDWERVLELERRQSKRQRGLPSWIYRHSWPVWHRNKLRNY</sequence>
<feature type="compositionally biased region" description="Low complexity" evidence="1">
    <location>
        <begin position="17"/>
        <end position="34"/>
    </location>
</feature>
<reference evidence="2" key="1">
    <citation type="journal article" date="2020" name="Stud. Mycol.">
        <title>101 Dothideomycetes genomes: a test case for predicting lifestyles and emergence of pathogens.</title>
        <authorList>
            <person name="Haridas S."/>
            <person name="Albert R."/>
            <person name="Binder M."/>
            <person name="Bloem J."/>
            <person name="Labutti K."/>
            <person name="Salamov A."/>
            <person name="Andreopoulos B."/>
            <person name="Baker S."/>
            <person name="Barry K."/>
            <person name="Bills G."/>
            <person name="Bluhm B."/>
            <person name="Cannon C."/>
            <person name="Castanera R."/>
            <person name="Culley D."/>
            <person name="Daum C."/>
            <person name="Ezra D."/>
            <person name="Gonzalez J."/>
            <person name="Henrissat B."/>
            <person name="Kuo A."/>
            <person name="Liang C."/>
            <person name="Lipzen A."/>
            <person name="Lutzoni F."/>
            <person name="Magnuson J."/>
            <person name="Mondo S."/>
            <person name="Nolan M."/>
            <person name="Ohm R."/>
            <person name="Pangilinan J."/>
            <person name="Park H.-J."/>
            <person name="Ramirez L."/>
            <person name="Alfaro M."/>
            <person name="Sun H."/>
            <person name="Tritt A."/>
            <person name="Yoshinaga Y."/>
            <person name="Zwiers L.-H."/>
            <person name="Turgeon B."/>
            <person name="Goodwin S."/>
            <person name="Spatafora J."/>
            <person name="Crous P."/>
            <person name="Grigoriev I."/>
        </authorList>
    </citation>
    <scope>NUCLEOTIDE SEQUENCE</scope>
    <source>
        <strain evidence="2">CBS 110217</strain>
    </source>
</reference>
<dbReference type="EMBL" id="ML978190">
    <property type="protein sequence ID" value="KAF2030471.1"/>
    <property type="molecule type" value="Genomic_DNA"/>
</dbReference>
<name>A0A9P4HCA7_9PLEO</name>
<dbReference type="AlphaFoldDB" id="A0A9P4HCA7"/>
<keyword evidence="3" id="KW-1185">Reference proteome</keyword>
<proteinExistence type="predicted"/>
<dbReference type="OrthoDB" id="3693645at2759"/>
<evidence type="ECO:0000313" key="3">
    <source>
        <dbReference type="Proteomes" id="UP000799777"/>
    </source>
</evidence>
<accession>A0A9P4HCA7</accession>
<protein>
    <submittedName>
        <fullName evidence="2">Uncharacterized protein</fullName>
    </submittedName>
</protein>